<feature type="transmembrane region" description="Helical" evidence="6">
    <location>
        <begin position="431"/>
        <end position="451"/>
    </location>
</feature>
<dbReference type="EMBL" id="QFQP01000007">
    <property type="protein sequence ID" value="PZR14408.1"/>
    <property type="molecule type" value="Genomic_DNA"/>
</dbReference>
<feature type="transmembrane region" description="Helical" evidence="6">
    <location>
        <begin position="408"/>
        <end position="425"/>
    </location>
</feature>
<keyword evidence="4 6" id="KW-1133">Transmembrane helix</keyword>
<feature type="transmembrane region" description="Helical" evidence="6">
    <location>
        <begin position="352"/>
        <end position="371"/>
    </location>
</feature>
<dbReference type="AlphaFoldDB" id="A0A2W5UYX7"/>
<feature type="transmembrane region" description="Helical" evidence="6">
    <location>
        <begin position="286"/>
        <end position="307"/>
    </location>
</feature>
<feature type="transmembrane region" description="Helical" evidence="6">
    <location>
        <begin position="383"/>
        <end position="401"/>
    </location>
</feature>
<dbReference type="GO" id="GO:0005886">
    <property type="term" value="C:plasma membrane"/>
    <property type="evidence" value="ECO:0007669"/>
    <property type="project" value="UniProtKB-SubCell"/>
</dbReference>
<comment type="subcellular location">
    <subcellularLocation>
        <location evidence="1">Cell membrane</location>
        <topology evidence="1">Multi-pass membrane protein</topology>
    </subcellularLocation>
</comment>
<sequence length="470" mass="48862">MGLLVSLASVVAAAVRSKAAALFLGPVGVGIVAEVQQLATLVLVPLAAFAGPALVQALANRDSPTHERVIGAALAWTLALGVLLSAAAVLLAPRLLPTNWNIALRTSVALVSSGTLFVALTNVATQTLVFRARLADSARLQVVATIVSALAVVVSTWSFGIVGQFVALVAAPAVMVPLYWRTARESGAWPRALSSWNLSPDFFRLAFTVGGASLAAGVALQGALYVTRLRLELTGGAALNGQFQAAWAIGSLYLGLVLSGIGNFAFPRFATADGTEQLQSEVNATAAFVAKFAPPAVLLVVAFSGLGVRLLYSSGFEPAVEILKWQLAGDVAKCFAWAYAGPLLYRGRVRAFMFAEFTVAVFLAGLSWILVPRFGAVGAGQAYLASHVVYLVAATIAARVSLGLRPKVQHIVIAVACTAVLAGIAALPTNIFIQGGLTVASLIWLIASGALPEIAKKVRARFLPAQRNSK</sequence>
<evidence type="ECO:0000256" key="3">
    <source>
        <dbReference type="ARBA" id="ARBA00022692"/>
    </source>
</evidence>
<comment type="caution">
    <text evidence="7">The sequence shown here is derived from an EMBL/GenBank/DDBJ whole genome shotgun (WGS) entry which is preliminary data.</text>
</comment>
<dbReference type="PANTHER" id="PTHR30250">
    <property type="entry name" value="PST FAMILY PREDICTED COLANIC ACID TRANSPORTER"/>
    <property type="match status" value="1"/>
</dbReference>
<evidence type="ECO:0000313" key="7">
    <source>
        <dbReference type="EMBL" id="PZR14408.1"/>
    </source>
</evidence>
<accession>A0A2W5UYX7</accession>
<organism evidence="7 8">
    <name type="scientific">Archangium gephyra</name>
    <dbReference type="NCBI Taxonomy" id="48"/>
    <lineage>
        <taxon>Bacteria</taxon>
        <taxon>Pseudomonadati</taxon>
        <taxon>Myxococcota</taxon>
        <taxon>Myxococcia</taxon>
        <taxon>Myxococcales</taxon>
        <taxon>Cystobacterineae</taxon>
        <taxon>Archangiaceae</taxon>
        <taxon>Archangium</taxon>
    </lineage>
</organism>
<gene>
    <name evidence="7" type="ORF">DI536_10125</name>
</gene>
<feature type="transmembrane region" description="Helical" evidence="6">
    <location>
        <begin position="35"/>
        <end position="57"/>
    </location>
</feature>
<dbReference type="Proteomes" id="UP000249061">
    <property type="component" value="Unassembled WGS sequence"/>
</dbReference>
<feature type="transmembrane region" description="Helical" evidence="6">
    <location>
        <begin position="202"/>
        <end position="225"/>
    </location>
</feature>
<feature type="transmembrane region" description="Helical" evidence="6">
    <location>
        <begin position="245"/>
        <end position="266"/>
    </location>
</feature>
<evidence type="ECO:0000256" key="4">
    <source>
        <dbReference type="ARBA" id="ARBA00022989"/>
    </source>
</evidence>
<dbReference type="InterPro" id="IPR050833">
    <property type="entry name" value="Poly_Biosynth_Transport"/>
</dbReference>
<dbReference type="PANTHER" id="PTHR30250:SF11">
    <property type="entry name" value="O-ANTIGEN TRANSPORTER-RELATED"/>
    <property type="match status" value="1"/>
</dbReference>
<feature type="transmembrane region" description="Helical" evidence="6">
    <location>
        <begin position="102"/>
        <end position="125"/>
    </location>
</feature>
<reference evidence="7 8" key="1">
    <citation type="submission" date="2017-08" db="EMBL/GenBank/DDBJ databases">
        <title>Infants hospitalized years apart are colonized by the same room-sourced microbial strains.</title>
        <authorList>
            <person name="Brooks B."/>
            <person name="Olm M.R."/>
            <person name="Firek B.A."/>
            <person name="Baker R."/>
            <person name="Thomas B.C."/>
            <person name="Morowitz M.J."/>
            <person name="Banfield J.F."/>
        </authorList>
    </citation>
    <scope>NUCLEOTIDE SEQUENCE [LARGE SCALE GENOMIC DNA]</scope>
    <source>
        <strain evidence="7">S2_003_000_R2_14</strain>
    </source>
</reference>
<protein>
    <submittedName>
        <fullName evidence="7">Uncharacterized protein</fullName>
    </submittedName>
</protein>
<feature type="transmembrane region" description="Helical" evidence="6">
    <location>
        <begin position="69"/>
        <end position="90"/>
    </location>
</feature>
<evidence type="ECO:0000256" key="6">
    <source>
        <dbReference type="SAM" id="Phobius"/>
    </source>
</evidence>
<keyword evidence="2" id="KW-1003">Cell membrane</keyword>
<evidence type="ECO:0000256" key="1">
    <source>
        <dbReference type="ARBA" id="ARBA00004651"/>
    </source>
</evidence>
<keyword evidence="5 6" id="KW-0472">Membrane</keyword>
<evidence type="ECO:0000313" key="8">
    <source>
        <dbReference type="Proteomes" id="UP000249061"/>
    </source>
</evidence>
<evidence type="ECO:0000256" key="2">
    <source>
        <dbReference type="ARBA" id="ARBA00022475"/>
    </source>
</evidence>
<keyword evidence="3 6" id="KW-0812">Transmembrane</keyword>
<name>A0A2W5UYX7_9BACT</name>
<evidence type="ECO:0000256" key="5">
    <source>
        <dbReference type="ARBA" id="ARBA00023136"/>
    </source>
</evidence>
<proteinExistence type="predicted"/>